<name>A0A255Y541_9SPHN</name>
<dbReference type="EMBL" id="NOXT01000125">
    <property type="protein sequence ID" value="OYQ24372.1"/>
    <property type="molecule type" value="Genomic_DNA"/>
</dbReference>
<proteinExistence type="predicted"/>
<dbReference type="GO" id="GO:0016787">
    <property type="term" value="F:hydrolase activity"/>
    <property type="evidence" value="ECO:0007669"/>
    <property type="project" value="UniProtKB-KW"/>
</dbReference>
<dbReference type="SUPFAM" id="SSF53474">
    <property type="entry name" value="alpha/beta-Hydrolases"/>
    <property type="match status" value="1"/>
</dbReference>
<dbReference type="OrthoDB" id="9799612at2"/>
<dbReference type="RefSeq" id="WP_094475176.1">
    <property type="nucleotide sequence ID" value="NZ_NOXT01000125.1"/>
</dbReference>
<protein>
    <submittedName>
        <fullName evidence="2">Alpha/beta hydrolase</fullName>
    </submittedName>
</protein>
<dbReference type="InterPro" id="IPR000073">
    <property type="entry name" value="AB_hydrolase_1"/>
</dbReference>
<evidence type="ECO:0000313" key="2">
    <source>
        <dbReference type="EMBL" id="OYQ24372.1"/>
    </source>
</evidence>
<dbReference type="Gene3D" id="3.40.50.1820">
    <property type="entry name" value="alpha/beta hydrolase"/>
    <property type="match status" value="1"/>
</dbReference>
<dbReference type="Proteomes" id="UP000216991">
    <property type="component" value="Unassembled WGS sequence"/>
</dbReference>
<dbReference type="InterPro" id="IPR029058">
    <property type="entry name" value="AB_hydrolase_fold"/>
</dbReference>
<organism evidence="2 3">
    <name type="scientific">Sandarakinorhabdus cyanobacteriorum</name>
    <dbReference type="NCBI Taxonomy" id="1981098"/>
    <lineage>
        <taxon>Bacteria</taxon>
        <taxon>Pseudomonadati</taxon>
        <taxon>Pseudomonadota</taxon>
        <taxon>Alphaproteobacteria</taxon>
        <taxon>Sphingomonadales</taxon>
        <taxon>Sphingosinicellaceae</taxon>
        <taxon>Sandarakinorhabdus</taxon>
    </lineage>
</organism>
<gene>
    <name evidence="2" type="ORF">CHU93_16220</name>
</gene>
<comment type="caution">
    <text evidence="2">The sequence shown here is derived from an EMBL/GenBank/DDBJ whole genome shotgun (WGS) entry which is preliminary data.</text>
</comment>
<dbReference type="InterPro" id="IPR050471">
    <property type="entry name" value="AB_hydrolase"/>
</dbReference>
<dbReference type="PANTHER" id="PTHR43433:SF4">
    <property type="entry name" value="NON-HEME CHLOROPEROXIDASE-RELATED"/>
    <property type="match status" value="1"/>
</dbReference>
<sequence>MISRHFIDVTNADGSRRRVHYRRCGRGQPLLMVHQSPRSSAEYAGLMAQWGQYFTCIAPDTPGFGQSDPLPGSPDIADFADGLVALMDALGLERCPAYGFHSGGIILVTALKRHPQRFTGLAVGGYAIWTPQEMAIFGESYLPPFQPTAYGEHLTWLWNRMLEQSWFFPWFDVRGQARLPGAHADVARVDQAVREMLEAGDAYRAGYGAVLRAPRDIPPADAAVPPVLISAYAGDPLQAHIDRLGALPAGWRAEKVETPADHQRVSLEWLLGLPPVAEVPLREAADEGFARVVTADFDGLVHWRGPAGATARVAAPGRAISLFAGAGIDAPGHGLSDDWSGGSGRAAWDAVLAEVARQRGFAGLAFEAPAPGDPALLYPDLTPDRFGSHLARAWSAVRAGCFFRPWHQASAATAIPFDAAAITPERLAAAHLALLQARSARAFHTATGDQDGNS</sequence>
<dbReference type="Pfam" id="PF00561">
    <property type="entry name" value="Abhydrolase_1"/>
    <property type="match status" value="1"/>
</dbReference>
<keyword evidence="3" id="KW-1185">Reference proteome</keyword>
<feature type="domain" description="AB hydrolase-1" evidence="1">
    <location>
        <begin position="29"/>
        <end position="122"/>
    </location>
</feature>
<dbReference type="AlphaFoldDB" id="A0A255Y541"/>
<accession>A0A255Y541</accession>
<reference evidence="2 3" key="1">
    <citation type="submission" date="2017-07" db="EMBL/GenBank/DDBJ databases">
        <title>Sandarakinorhabdus cyanobacteriorum sp. nov., a novel bacterium isolated from cyanobacterial aggregates in a eutrophic lake.</title>
        <authorList>
            <person name="Cai H."/>
        </authorList>
    </citation>
    <scope>NUCLEOTIDE SEQUENCE [LARGE SCALE GENOMIC DNA]</scope>
    <source>
        <strain evidence="2 3">TH057</strain>
    </source>
</reference>
<evidence type="ECO:0000313" key="3">
    <source>
        <dbReference type="Proteomes" id="UP000216991"/>
    </source>
</evidence>
<evidence type="ECO:0000259" key="1">
    <source>
        <dbReference type="Pfam" id="PF00561"/>
    </source>
</evidence>
<dbReference type="PANTHER" id="PTHR43433">
    <property type="entry name" value="HYDROLASE, ALPHA/BETA FOLD FAMILY PROTEIN"/>
    <property type="match status" value="1"/>
</dbReference>
<keyword evidence="2" id="KW-0378">Hydrolase</keyword>